<feature type="region of interest" description="Disordered" evidence="1">
    <location>
        <begin position="78"/>
        <end position="138"/>
    </location>
</feature>
<evidence type="ECO:0000313" key="3">
    <source>
        <dbReference type="Proteomes" id="UP000183635"/>
    </source>
</evidence>
<keyword evidence="3" id="KW-1185">Reference proteome</keyword>
<protein>
    <submittedName>
        <fullName evidence="2">Uncharacterized protein</fullName>
    </submittedName>
</protein>
<evidence type="ECO:0000313" key="2">
    <source>
        <dbReference type="EMBL" id="SFH95930.1"/>
    </source>
</evidence>
<feature type="compositionally biased region" description="Polar residues" evidence="1">
    <location>
        <begin position="129"/>
        <end position="138"/>
    </location>
</feature>
<gene>
    <name evidence="2" type="ORF">SAMN04488021_14627</name>
</gene>
<accession>A0A1I3EAB9</accession>
<feature type="region of interest" description="Disordered" evidence="1">
    <location>
        <begin position="198"/>
        <end position="244"/>
    </location>
</feature>
<organism evidence="2 3">
    <name type="scientific">Paracoccus aminovorans</name>
    <dbReference type="NCBI Taxonomy" id="34004"/>
    <lineage>
        <taxon>Bacteria</taxon>
        <taxon>Pseudomonadati</taxon>
        <taxon>Pseudomonadota</taxon>
        <taxon>Alphaproteobacteria</taxon>
        <taxon>Rhodobacterales</taxon>
        <taxon>Paracoccaceae</taxon>
        <taxon>Paracoccus</taxon>
    </lineage>
</organism>
<evidence type="ECO:0000256" key="1">
    <source>
        <dbReference type="SAM" id="MobiDB-lite"/>
    </source>
</evidence>
<reference evidence="2 3" key="1">
    <citation type="submission" date="2016-10" db="EMBL/GenBank/DDBJ databases">
        <authorList>
            <person name="de Groot N.N."/>
        </authorList>
    </citation>
    <scope>NUCLEOTIDE SEQUENCE [LARGE SCALE GENOMIC DNA]</scope>
    <source>
        <strain evidence="2 3">DSM 8537</strain>
    </source>
</reference>
<sequence>MAAKYVLSKTLFPRGAFKNHHRRCRGCGAQPIHRLRTGQLDIAFVAGARPGQQPAACARGHAGGRMGLPTAWIRRPHRLAPRGNLGDPGQPSGRGLLAGPDAGSSRSSATHTRASRPRPRRFLAPPGSAVSSTASTTPLSMPERMVAGWISIFIVTAFAQNTAEAAGAQWRAVANQIRHKVSKLATIMEEAQHDLPTCRRSLNDDRGLGISSPRSKQGRVSGLPLADFSAPGQGNRGGTGDSSFEAARIPFSRLERRVDPAKSKRDDLDRMYQFGRPFACPLVRMSAYRAIRSRKVDNTSNQHIDIK</sequence>
<dbReference type="Proteomes" id="UP000183635">
    <property type="component" value="Unassembled WGS sequence"/>
</dbReference>
<proteinExistence type="predicted"/>
<dbReference type="STRING" id="34004.SAMN04488021_14627"/>
<name>A0A1I3EAB9_9RHOB</name>
<feature type="compositionally biased region" description="Basic and acidic residues" evidence="1">
    <location>
        <begin position="198"/>
        <end position="207"/>
    </location>
</feature>
<dbReference type="AlphaFoldDB" id="A0A1I3EAB9"/>
<dbReference type="EMBL" id="FOPU01000046">
    <property type="protein sequence ID" value="SFH95930.1"/>
    <property type="molecule type" value="Genomic_DNA"/>
</dbReference>